<organism evidence="1">
    <name type="scientific">Proteinivorax tanatarense</name>
    <dbReference type="NCBI Taxonomy" id="1260629"/>
    <lineage>
        <taxon>Bacteria</taxon>
        <taxon>Bacillati</taxon>
        <taxon>Bacillota</taxon>
        <taxon>Clostridia</taxon>
        <taxon>Eubacteriales</taxon>
        <taxon>Proteinivoracaceae</taxon>
        <taxon>Proteinivorax</taxon>
    </lineage>
</organism>
<gene>
    <name evidence="1" type="ORF">PRVXT_001404</name>
</gene>
<keyword evidence="1" id="KW-0969">Cilium</keyword>
<keyword evidence="1" id="KW-0966">Cell projection</keyword>
<evidence type="ECO:0000313" key="1">
    <source>
        <dbReference type="EMBL" id="XBX76223.1"/>
    </source>
</evidence>
<protein>
    <submittedName>
        <fullName evidence="1">Flagellar FlbD family protein</fullName>
    </submittedName>
</protein>
<dbReference type="Pfam" id="PF06289">
    <property type="entry name" value="FlbD"/>
    <property type="match status" value="1"/>
</dbReference>
<dbReference type="EMBL" id="CP158367">
    <property type="protein sequence ID" value="XBX76223.1"/>
    <property type="molecule type" value="Genomic_DNA"/>
</dbReference>
<dbReference type="RefSeq" id="WP_350344957.1">
    <property type="nucleotide sequence ID" value="NZ_CP158367.1"/>
</dbReference>
<reference evidence="1" key="2">
    <citation type="submission" date="2024-06" db="EMBL/GenBank/DDBJ databases">
        <authorList>
            <person name="Petrova K.O."/>
            <person name="Toshchakov S.V."/>
            <person name="Boltjanskaja Y.V."/>
            <person name="Kevbrin V."/>
        </authorList>
    </citation>
    <scope>NUCLEOTIDE SEQUENCE</scope>
    <source>
        <strain evidence="1">Z-910T</strain>
    </source>
</reference>
<proteinExistence type="predicted"/>
<keyword evidence="1" id="KW-0282">Flagellum</keyword>
<name>A0AAU7VQ67_9FIRM</name>
<dbReference type="PANTHER" id="PTHR39185:SF1">
    <property type="entry name" value="SWARMING MOTILITY PROTEIN SWRD"/>
    <property type="match status" value="1"/>
</dbReference>
<dbReference type="AlphaFoldDB" id="A0AAU7VQ67"/>
<dbReference type="InterPro" id="IPR009384">
    <property type="entry name" value="SwrD-like"/>
</dbReference>
<sequence>MIEVTKLNKKVTYINNNLIEFIESTPDTIITFVTGRKIVVKESPEEIVDKIVVYQNKVHDLVKFPTIKQEGEV</sequence>
<accession>A0AAU7VQ67</accession>
<dbReference type="PANTHER" id="PTHR39185">
    <property type="entry name" value="SWARMING MOTILITY PROTEIN SWRD"/>
    <property type="match status" value="1"/>
</dbReference>
<reference evidence="1" key="1">
    <citation type="journal article" date="2013" name="Extremophiles">
        <title>Proteinivorax tanatarense gen. nov., sp. nov., an anaerobic, haloalkaliphilic, proteolytic bacterium isolated from a decaying algal bloom, and proposal of Proteinivoraceae fam. nov.</title>
        <authorList>
            <person name="Kevbrin V."/>
            <person name="Boltyanskaya Y."/>
            <person name="Zhilina T."/>
            <person name="Kolganova T."/>
            <person name="Lavrentjeva E."/>
            <person name="Kuznetsov B."/>
        </authorList>
    </citation>
    <scope>NUCLEOTIDE SEQUENCE</scope>
    <source>
        <strain evidence="1">Z-910T</strain>
    </source>
</reference>